<dbReference type="EMBL" id="CP070872">
    <property type="protein sequence ID" value="QSE76858.1"/>
    <property type="molecule type" value="Genomic_DNA"/>
</dbReference>
<gene>
    <name evidence="2" type="ORF">JW886_00790</name>
</gene>
<sequence length="250" mass="27733">MINKKKRRLKKKNLLFALFVISVLCFLVWAVVHHFQKDETSVTPASKITSKSDSKGREDYVLMDTGDVNQIKIGAYQGCETVSLYNALVYLGQTHGKSAEDLIDELTLVGWGGDPNSGYAGNPWTPDNEIPDGGFPTIWPTALMAFAQQNGVSVIDLSGKSMDEIKAAVLKEHLVEMWVTIDFATPNITYTNYYGHRVVTNTHAVLLDGYDASKGEFHVNDPIKGKYWLSEATVASIYTGTNQFAIEFLK</sequence>
<evidence type="ECO:0000313" key="2">
    <source>
        <dbReference type="EMBL" id="QSE76858.1"/>
    </source>
</evidence>
<evidence type="ECO:0000259" key="1">
    <source>
        <dbReference type="Pfam" id="PF13529"/>
    </source>
</evidence>
<organism evidence="2 3">
    <name type="scientific">Lactococcus taiwanensis</name>
    <dbReference type="NCBI Taxonomy" id="1151742"/>
    <lineage>
        <taxon>Bacteria</taxon>
        <taxon>Bacillati</taxon>
        <taxon>Bacillota</taxon>
        <taxon>Bacilli</taxon>
        <taxon>Lactobacillales</taxon>
        <taxon>Streptococcaceae</taxon>
        <taxon>Lactococcus</taxon>
    </lineage>
</organism>
<dbReference type="RefSeq" id="WP_075526003.1">
    <property type="nucleotide sequence ID" value="NZ_BNDT01000008.1"/>
</dbReference>
<accession>A0AA45QRD5</accession>
<reference evidence="2 3" key="1">
    <citation type="submission" date="2021-02" db="EMBL/GenBank/DDBJ databases">
        <title>Complete genome sequence of Lactococcus lactis strain K_LL004.</title>
        <authorList>
            <person name="Kim H.B."/>
        </authorList>
    </citation>
    <scope>NUCLEOTIDE SEQUENCE [LARGE SCALE GENOMIC DNA]</scope>
    <source>
        <strain evidence="2 3">K_LL004</strain>
    </source>
</reference>
<keyword evidence="3" id="KW-1185">Reference proteome</keyword>
<dbReference type="PANTHER" id="PTHR37806">
    <property type="entry name" value="LMO0724 PROTEIN"/>
    <property type="match status" value="1"/>
</dbReference>
<proteinExistence type="predicted"/>
<evidence type="ECO:0000313" key="3">
    <source>
        <dbReference type="Proteomes" id="UP000663608"/>
    </source>
</evidence>
<dbReference type="Gene3D" id="3.90.70.10">
    <property type="entry name" value="Cysteine proteinases"/>
    <property type="match status" value="1"/>
</dbReference>
<dbReference type="Proteomes" id="UP000663608">
    <property type="component" value="Chromosome"/>
</dbReference>
<name>A0AA45QRD5_9LACT</name>
<dbReference type="Pfam" id="PF13529">
    <property type="entry name" value="Peptidase_C39_2"/>
    <property type="match status" value="1"/>
</dbReference>
<protein>
    <submittedName>
        <fullName evidence="2">C39 family peptidase</fullName>
    </submittedName>
</protein>
<dbReference type="PANTHER" id="PTHR37806:SF1">
    <property type="entry name" value="PEPTIDASE C39-LIKE DOMAIN-CONTAINING PROTEIN"/>
    <property type="match status" value="1"/>
</dbReference>
<dbReference type="AlphaFoldDB" id="A0AA45QRD5"/>
<feature type="domain" description="Peptidase C39-like" evidence="1">
    <location>
        <begin position="69"/>
        <end position="222"/>
    </location>
</feature>
<dbReference type="KEGG" id="lti:JW886_00790"/>
<dbReference type="InterPro" id="IPR039564">
    <property type="entry name" value="Peptidase_C39-like"/>
</dbReference>